<organism evidence="1 2">
    <name type="scientific">Flavobacterium rivuli WB 3.3-2 = DSM 21788</name>
    <dbReference type="NCBI Taxonomy" id="1121895"/>
    <lineage>
        <taxon>Bacteria</taxon>
        <taxon>Pseudomonadati</taxon>
        <taxon>Bacteroidota</taxon>
        <taxon>Flavobacteriia</taxon>
        <taxon>Flavobacteriales</taxon>
        <taxon>Flavobacteriaceae</taxon>
        <taxon>Flavobacterium</taxon>
    </lineage>
</organism>
<dbReference type="AlphaFoldDB" id="A0A0A2LZX1"/>
<reference evidence="1 2" key="1">
    <citation type="submission" date="2013-09" db="EMBL/GenBank/DDBJ databases">
        <authorList>
            <person name="Zeng Z."/>
            <person name="Chen C."/>
        </authorList>
    </citation>
    <scope>NUCLEOTIDE SEQUENCE [LARGE SCALE GENOMIC DNA]</scope>
    <source>
        <strain evidence="1 2">WB 3.3-2</strain>
    </source>
</reference>
<evidence type="ECO:0000313" key="1">
    <source>
        <dbReference type="EMBL" id="KGO85932.1"/>
    </source>
</evidence>
<accession>A0A0A2LZX1</accession>
<name>A0A0A2LZX1_9FLAO</name>
<dbReference type="Proteomes" id="UP000030152">
    <property type="component" value="Unassembled WGS sequence"/>
</dbReference>
<evidence type="ECO:0000313" key="2">
    <source>
        <dbReference type="Proteomes" id="UP000030152"/>
    </source>
</evidence>
<protein>
    <submittedName>
        <fullName evidence="1">Uncharacterized protein</fullName>
    </submittedName>
</protein>
<sequence>MDRELLNIAQYECSLKVTRILQERTRIKEYQLYKLDVGLRRIEEEFQAFKEEFILKFGLNDDQKALCALHKICLVNAKDCITKLMCFTQSRPILK</sequence>
<keyword evidence="2" id="KW-1185">Reference proteome</keyword>
<comment type="caution">
    <text evidence="1">The sequence shown here is derived from an EMBL/GenBank/DDBJ whole genome shotgun (WGS) entry which is preliminary data.</text>
</comment>
<dbReference type="EMBL" id="JRLX01000015">
    <property type="protein sequence ID" value="KGO85932.1"/>
    <property type="molecule type" value="Genomic_DNA"/>
</dbReference>
<proteinExistence type="predicted"/>
<gene>
    <name evidence="1" type="ORF">Q765_13965</name>
</gene>